<dbReference type="AlphaFoldDB" id="A0A4P9YC20"/>
<accession>A0A4P9YC20</accession>
<reference evidence="3" key="1">
    <citation type="journal article" date="2018" name="Nat. Microbiol.">
        <title>Leveraging single-cell genomics to expand the fungal tree of life.</title>
        <authorList>
            <person name="Ahrendt S.R."/>
            <person name="Quandt C.A."/>
            <person name="Ciobanu D."/>
            <person name="Clum A."/>
            <person name="Salamov A."/>
            <person name="Andreopoulos B."/>
            <person name="Cheng J.F."/>
            <person name="Woyke T."/>
            <person name="Pelin A."/>
            <person name="Henrissat B."/>
            <person name="Reynolds N.K."/>
            <person name="Benny G.L."/>
            <person name="Smith M.E."/>
            <person name="James T.Y."/>
            <person name="Grigoriev I.V."/>
        </authorList>
    </citation>
    <scope>NUCLEOTIDE SEQUENCE [LARGE SCALE GENOMIC DNA]</scope>
    <source>
        <strain evidence="3">CSF55</strain>
    </source>
</reference>
<evidence type="ECO:0000256" key="1">
    <source>
        <dbReference type="SAM" id="MobiDB-lite"/>
    </source>
</evidence>
<protein>
    <submittedName>
        <fullName evidence="2">Uncharacterized protein</fullName>
    </submittedName>
</protein>
<feature type="region of interest" description="Disordered" evidence="1">
    <location>
        <begin position="194"/>
        <end position="215"/>
    </location>
</feature>
<dbReference type="Proteomes" id="UP000281549">
    <property type="component" value="Unassembled WGS sequence"/>
</dbReference>
<evidence type="ECO:0000313" key="3">
    <source>
        <dbReference type="Proteomes" id="UP000281549"/>
    </source>
</evidence>
<proteinExistence type="predicted"/>
<evidence type="ECO:0000313" key="2">
    <source>
        <dbReference type="EMBL" id="RKP16645.1"/>
    </source>
</evidence>
<gene>
    <name evidence="2" type="ORF">ROZALSC1DRAFT_25033</name>
</gene>
<name>A0A4P9YC20_ROZAC</name>
<sequence>MRSVESDSLCRTKEFYLRTLLKRRALVNEVISNKRPNAVLSVFKAIERFSDVNHVISSMYPEDEEGNVIEVSKAVEVSTESDDVLDFNEYYNYAYIVGVDIWNVCNLAMSRAPLKANPNQNGDHEFLETDLNTKVCRKLIDNYTGYIDKKELGHRIVDNNFHRLLMYMYETDDLIAKIAFLYAEERMIKKDQSPKYIEDGSSSNQHESSSSSKALTKKQVYGTDVWSGFTGQNRQAKEYFAVPMIMQFKCYNQHRKIMIEHFIEKGLINYITDAYGILEHSLQVGNKELAEYVLQRLILNLPIEVIKRNPLHKDWLFKNAIELGIMPYISEDPVKAFHELASLDLLHLLIEEILLNKHPIFDGLKKENFYDLLSPYEKKIKDLDHMHLTILYEYAFLKKHIGFIRFLNENKPRGVKVSEEFVVKNMEKLYADEELLHAIVALDLFRAPYFNVATIDLDLDKTITYDKSSLPNHALLAFRHALNGKKFKIAIALIQKYNQSIGAMDTIRLLINPHKDSFAVPKSLGFDRNTVETIELLMIHLGDESDEENYKPINPTPGDWSKFLDNKNVDSKNFPTLFKILSFQGYYSLLVKKLLIGMAYKASKSELDSLLDLKRFGVLQLLAYYAVVVVKDQNLLGLIFGSFFLTQDWYHHRFFLAWGNGVYMNDQMRSFIVQLNAQDLMKLGTSKILPKFV</sequence>
<organism evidence="2 3">
    <name type="scientific">Rozella allomycis (strain CSF55)</name>
    <dbReference type="NCBI Taxonomy" id="988480"/>
    <lineage>
        <taxon>Eukaryota</taxon>
        <taxon>Fungi</taxon>
        <taxon>Fungi incertae sedis</taxon>
        <taxon>Cryptomycota</taxon>
        <taxon>Cryptomycota incertae sedis</taxon>
        <taxon>Rozella</taxon>
    </lineage>
</organism>
<feature type="compositionally biased region" description="Low complexity" evidence="1">
    <location>
        <begin position="201"/>
        <end position="212"/>
    </location>
</feature>
<dbReference type="EMBL" id="ML006346">
    <property type="protein sequence ID" value="RKP16645.1"/>
    <property type="molecule type" value="Genomic_DNA"/>
</dbReference>